<keyword evidence="13" id="KW-0326">Glycosidase</keyword>
<dbReference type="OrthoDB" id="8118055at2759"/>
<feature type="active site" evidence="10">
    <location>
        <position position="297"/>
    </location>
</feature>
<evidence type="ECO:0000256" key="6">
    <source>
        <dbReference type="ARBA" id="ARBA00022837"/>
    </source>
</evidence>
<feature type="active site" description="Proton donor" evidence="10">
    <location>
        <position position="435"/>
    </location>
</feature>
<evidence type="ECO:0000256" key="14">
    <source>
        <dbReference type="SAM" id="Phobius"/>
    </source>
</evidence>
<dbReference type="GO" id="GO:0036503">
    <property type="term" value="P:ERAD pathway"/>
    <property type="evidence" value="ECO:0007669"/>
    <property type="project" value="UniProtKB-ARBA"/>
</dbReference>
<keyword evidence="16" id="KW-1185">Reference proteome</keyword>
<dbReference type="EC" id="3.2.1.-" evidence="13"/>
<dbReference type="PRINTS" id="PR00747">
    <property type="entry name" value="GLYHDRLASE47"/>
</dbReference>
<comment type="pathway">
    <text evidence="2">Protein modification; protein glycosylation.</text>
</comment>
<evidence type="ECO:0000256" key="1">
    <source>
        <dbReference type="ARBA" id="ARBA00001913"/>
    </source>
</evidence>
<comment type="catalytic activity">
    <reaction evidence="9">
        <text>N(4)-(alpha-D-Man-(1-&gt;2)-alpha-D-Man-(1-&gt;2)-alpha-D-Man-(1-&gt;3)-[alpha-D-Man-(1-&gt;2)-alpha-D-Man-(1-&gt;3)-[alpha-D-Man-(1-&gt;2)-alpha-D-Man-(1-&gt;6)]-alpha-D-Man-(1-&gt;6)]-beta-D-Man-(1-&gt;4)-beta-D-GlcNAc-(1-&gt;4)-beta-D-GlcNAc)-L-asparaginyl-[protein] (N-glucan mannose isomer 9A1,2,3B1,2,3) + 4 H2O = N(4)-(alpha-D-Man-(1-&gt;3)-[alpha-D-Man-(1-&gt;3)-[alpha-D-Man-(1-&gt;6)]-alpha-D-Man-(1-&gt;6)]-beta-D-Man-(1-&gt;4)-beta-D-GlcNAc-(1-&gt;4)-beta-D-GlcNAc)-L-asparaginyl-[protein] (N-glucan mannose isomer 5A1,2) + 4 beta-D-mannose</text>
        <dbReference type="Rhea" id="RHEA:56008"/>
        <dbReference type="Rhea" id="RHEA-COMP:14356"/>
        <dbReference type="Rhea" id="RHEA-COMP:14367"/>
        <dbReference type="ChEBI" id="CHEBI:15377"/>
        <dbReference type="ChEBI" id="CHEBI:28563"/>
        <dbReference type="ChEBI" id="CHEBI:59087"/>
        <dbReference type="ChEBI" id="CHEBI:139493"/>
        <dbReference type="EC" id="3.2.1.113"/>
    </reaction>
</comment>
<dbReference type="STRING" id="1353009.A0A1Y2IUC7"/>
<keyword evidence="14" id="KW-0812">Transmembrane</keyword>
<dbReference type="GO" id="GO:0016020">
    <property type="term" value="C:membrane"/>
    <property type="evidence" value="ECO:0007669"/>
    <property type="project" value="InterPro"/>
</dbReference>
<dbReference type="GO" id="GO:0005509">
    <property type="term" value="F:calcium ion binding"/>
    <property type="evidence" value="ECO:0007669"/>
    <property type="project" value="InterPro"/>
</dbReference>
<gene>
    <name evidence="15" type="ORF">PYCCODRAFT_1423703</name>
</gene>
<dbReference type="GO" id="GO:0004571">
    <property type="term" value="F:mannosyl-oligosaccharide 1,2-alpha-mannosidase activity"/>
    <property type="evidence" value="ECO:0007669"/>
    <property type="project" value="UniProtKB-EC"/>
</dbReference>
<evidence type="ECO:0000313" key="16">
    <source>
        <dbReference type="Proteomes" id="UP000193067"/>
    </source>
</evidence>
<evidence type="ECO:0000313" key="15">
    <source>
        <dbReference type="EMBL" id="OSD04687.1"/>
    </source>
</evidence>
<comment type="similarity">
    <text evidence="3 13">Belongs to the glycosyl hydrolase 47 family.</text>
</comment>
<evidence type="ECO:0000256" key="5">
    <source>
        <dbReference type="ARBA" id="ARBA00022801"/>
    </source>
</evidence>
<keyword evidence="7 12" id="KW-1015">Disulfide bond</keyword>
<dbReference type="InterPro" id="IPR012341">
    <property type="entry name" value="6hp_glycosidase-like_sf"/>
</dbReference>
<keyword evidence="4 11" id="KW-0479">Metal-binding</keyword>
<feature type="active site" evidence="10">
    <location>
        <position position="510"/>
    </location>
</feature>
<comment type="catalytic activity">
    <reaction evidence="8">
        <text>N(4)-(alpha-D-Man-(1-&gt;2)-alpha-D-Man-(1-&gt;2)-alpha-D-Man-(1-&gt;3)-[alpha-D-Man-(1-&gt;3)-[alpha-D-Man-(1-&gt;2)-alpha-D-Man-(1-&gt;6)]-alpha-D-Man-(1-&gt;6)]-beta-D-Man-(1-&gt;4)-beta-D-GlcNAc-(1-&gt;4)-beta-D-GlcNAc)-L-asparaginyl-[protein] (N-glucan mannose isomer 8A1,2,3B1,3) + 3 H2O = N(4)-(alpha-D-Man-(1-&gt;3)-[alpha-D-Man-(1-&gt;3)-[alpha-D-Man-(1-&gt;6)]-alpha-D-Man-(1-&gt;6)]-beta-D-Man-(1-&gt;4)-beta-D-GlcNAc-(1-&gt;4)-beta-D-GlcNAc)-L-asparaginyl-[protein] (N-glucan mannose isomer 5A1,2) + 3 beta-D-mannose</text>
        <dbReference type="Rhea" id="RHEA:56028"/>
        <dbReference type="Rhea" id="RHEA-COMP:14358"/>
        <dbReference type="Rhea" id="RHEA-COMP:14367"/>
        <dbReference type="ChEBI" id="CHEBI:15377"/>
        <dbReference type="ChEBI" id="CHEBI:28563"/>
        <dbReference type="ChEBI" id="CHEBI:59087"/>
        <dbReference type="ChEBI" id="CHEBI:60628"/>
        <dbReference type="EC" id="3.2.1.113"/>
    </reaction>
</comment>
<organism evidence="15 16">
    <name type="scientific">Trametes coccinea (strain BRFM310)</name>
    <name type="common">Pycnoporus coccineus</name>
    <dbReference type="NCBI Taxonomy" id="1353009"/>
    <lineage>
        <taxon>Eukaryota</taxon>
        <taxon>Fungi</taxon>
        <taxon>Dikarya</taxon>
        <taxon>Basidiomycota</taxon>
        <taxon>Agaricomycotina</taxon>
        <taxon>Agaricomycetes</taxon>
        <taxon>Polyporales</taxon>
        <taxon>Polyporaceae</taxon>
        <taxon>Trametes</taxon>
    </lineage>
</organism>
<keyword evidence="14" id="KW-0472">Membrane</keyword>
<keyword evidence="5 13" id="KW-0378">Hydrolase</keyword>
<keyword evidence="6 11" id="KW-0106">Calcium</keyword>
<dbReference type="Gene3D" id="1.50.10.10">
    <property type="match status" value="1"/>
</dbReference>
<dbReference type="EMBL" id="KZ084095">
    <property type="protein sequence ID" value="OSD04687.1"/>
    <property type="molecule type" value="Genomic_DNA"/>
</dbReference>
<name>A0A1Y2IUC7_TRAC3</name>
<feature type="transmembrane region" description="Helical" evidence="14">
    <location>
        <begin position="16"/>
        <end position="33"/>
    </location>
</feature>
<evidence type="ECO:0000256" key="2">
    <source>
        <dbReference type="ARBA" id="ARBA00004922"/>
    </source>
</evidence>
<dbReference type="Pfam" id="PF01532">
    <property type="entry name" value="Glyco_hydro_47"/>
    <property type="match status" value="1"/>
</dbReference>
<dbReference type="Proteomes" id="UP000193067">
    <property type="component" value="Unassembled WGS sequence"/>
</dbReference>
<dbReference type="AlphaFoldDB" id="A0A1Y2IUC7"/>
<evidence type="ECO:0000256" key="12">
    <source>
        <dbReference type="PIRSR" id="PIRSR601382-3"/>
    </source>
</evidence>
<feature type="disulfide bond" evidence="12">
    <location>
        <begin position="363"/>
        <end position="421"/>
    </location>
</feature>
<evidence type="ECO:0000256" key="7">
    <source>
        <dbReference type="ARBA" id="ARBA00023157"/>
    </source>
</evidence>
<dbReference type="InterPro" id="IPR001382">
    <property type="entry name" value="Glyco_hydro_47"/>
</dbReference>
<dbReference type="InterPro" id="IPR036026">
    <property type="entry name" value="Seven-hairpin_glycosidases"/>
</dbReference>
<accession>A0A1Y2IUC7</accession>
<evidence type="ECO:0000256" key="3">
    <source>
        <dbReference type="ARBA" id="ARBA00007658"/>
    </source>
</evidence>
<dbReference type="PANTHER" id="PTHR11742:SF55">
    <property type="entry name" value="ENDOPLASMIC RETICULUM MANNOSYL-OLIGOSACCHARIDE 1,2-ALPHA-MANNOSIDASE"/>
    <property type="match status" value="1"/>
</dbReference>
<dbReference type="InterPro" id="IPR050749">
    <property type="entry name" value="Glycosyl_Hydrolase_47"/>
</dbReference>
<feature type="active site" description="Proton donor" evidence="10">
    <location>
        <position position="167"/>
    </location>
</feature>
<protein>
    <recommendedName>
        <fullName evidence="13">alpha-1,2-Mannosidase</fullName>
        <ecNumber evidence="13">3.2.1.-</ecNumber>
    </recommendedName>
</protein>
<dbReference type="PANTHER" id="PTHR11742">
    <property type="entry name" value="MANNOSYL-OLIGOSACCHARIDE ALPHA-1,2-MANNOSIDASE-RELATED"/>
    <property type="match status" value="1"/>
</dbReference>
<evidence type="ECO:0000256" key="9">
    <source>
        <dbReference type="ARBA" id="ARBA00048605"/>
    </source>
</evidence>
<dbReference type="GO" id="GO:0005783">
    <property type="term" value="C:endoplasmic reticulum"/>
    <property type="evidence" value="ECO:0007669"/>
    <property type="project" value="TreeGrafter"/>
</dbReference>
<evidence type="ECO:0000256" key="11">
    <source>
        <dbReference type="PIRSR" id="PIRSR601382-2"/>
    </source>
</evidence>
<feature type="binding site" evidence="11">
    <location>
        <position position="596"/>
    </location>
    <ligand>
        <name>Ca(2+)</name>
        <dbReference type="ChEBI" id="CHEBI:29108"/>
    </ligand>
</feature>
<dbReference type="SUPFAM" id="SSF48225">
    <property type="entry name" value="Seven-hairpin glycosidases"/>
    <property type="match status" value="1"/>
</dbReference>
<reference evidence="15 16" key="1">
    <citation type="journal article" date="2015" name="Biotechnol. Biofuels">
        <title>Enhanced degradation of softwood versus hardwood by the white-rot fungus Pycnoporus coccineus.</title>
        <authorList>
            <person name="Couturier M."/>
            <person name="Navarro D."/>
            <person name="Chevret D."/>
            <person name="Henrissat B."/>
            <person name="Piumi F."/>
            <person name="Ruiz-Duenas F.J."/>
            <person name="Martinez A.T."/>
            <person name="Grigoriev I.V."/>
            <person name="Riley R."/>
            <person name="Lipzen A."/>
            <person name="Berrin J.G."/>
            <person name="Master E.R."/>
            <person name="Rosso M.N."/>
        </authorList>
    </citation>
    <scope>NUCLEOTIDE SEQUENCE [LARGE SCALE GENOMIC DNA]</scope>
    <source>
        <strain evidence="15 16">BRFM310</strain>
    </source>
</reference>
<evidence type="ECO:0000256" key="13">
    <source>
        <dbReference type="RuleBase" id="RU361193"/>
    </source>
</evidence>
<sequence>MAFAQTMFPRSRSARYIAAACTAIFVVSTLYYLELPGPQHTGGFGLDEHLPHWSAPIPTGYPQDETSPLVWETRAAQVKDAFRHAYRGYLQHANGFDELRPLSKVGVNNFNGWNVTMYDSLDTMLLMGLWDEFEAALPVVAQGDFRLLRSTPNANAWSRSGYAPFFETVIRYLGGLLSAYALSGEKLLLDRASELATLLEPAFNTTKGLPRFGVNPGTGAVTPSQSGILAEIASCQLEWTYAAHATANKTHYDRVNTLINTLADAMEERKGGMFPTNWHLSAGKPVSESRSVGAAADSAHEYLLKQYLLTGKQDIENLEMYMLTTNEVLTRLLYLSPNRELLYVSDTTGSKFTAAHRLEHLACFFPGLLALGAHTVDLNAAFAALDPTKLSAEARRQYTLLSQYDLRALHMAAAEGLATSCWLMYADQPSGLGPEVADMAHTVRDGSSKDTKGILWMDAVEGWRNKGRTGPLPGTDEKKPIPYTLSEKERTPQAPWDYVVRRADYFLRPETIESIYIMWRTTGNPVWRERGWGIFQALEREAKTPTGYASLKKVTQSPAPQSDDQPSYFLAETLKYLYLLFSNEDLVPLDKWVFNTEAHPLPVFTWSEWEKHKFGISN</sequence>
<proteinExistence type="inferred from homology"/>
<evidence type="ECO:0000256" key="4">
    <source>
        <dbReference type="ARBA" id="ARBA00022723"/>
    </source>
</evidence>
<keyword evidence="14" id="KW-1133">Transmembrane helix</keyword>
<evidence type="ECO:0000256" key="10">
    <source>
        <dbReference type="PIRSR" id="PIRSR601382-1"/>
    </source>
</evidence>
<evidence type="ECO:0000256" key="8">
    <source>
        <dbReference type="ARBA" id="ARBA00047669"/>
    </source>
</evidence>
<comment type="cofactor">
    <cofactor evidence="1 11">
        <name>Ca(2+)</name>
        <dbReference type="ChEBI" id="CHEBI:29108"/>
    </cofactor>
</comment>
<dbReference type="GO" id="GO:0005975">
    <property type="term" value="P:carbohydrate metabolic process"/>
    <property type="evidence" value="ECO:0007669"/>
    <property type="project" value="InterPro"/>
</dbReference>